<reference evidence="11 12" key="1">
    <citation type="submission" date="2023-03" db="EMBL/GenBank/DDBJ databases">
        <title>Paludisphaera mucosa sp. nov. a novel planctomycete from northern fen.</title>
        <authorList>
            <person name="Ivanova A."/>
        </authorList>
    </citation>
    <scope>NUCLEOTIDE SEQUENCE [LARGE SCALE GENOMIC DNA]</scope>
    <source>
        <strain evidence="11 12">Pla2</strain>
    </source>
</reference>
<evidence type="ECO:0000256" key="9">
    <source>
        <dbReference type="SAM" id="Phobius"/>
    </source>
</evidence>
<keyword evidence="6 9" id="KW-1133">Transmembrane helix</keyword>
<dbReference type="RefSeq" id="WP_277860957.1">
    <property type="nucleotide sequence ID" value="NZ_JARRAG010000002.1"/>
</dbReference>
<gene>
    <name evidence="11" type="ORF">PZE19_12515</name>
</gene>
<protein>
    <submittedName>
        <fullName evidence="11">Glycosyltransferase family 39 protein</fullName>
    </submittedName>
</protein>
<feature type="region of interest" description="Disordered" evidence="8">
    <location>
        <begin position="1"/>
        <end position="23"/>
    </location>
</feature>
<feature type="transmembrane region" description="Helical" evidence="9">
    <location>
        <begin position="401"/>
        <end position="418"/>
    </location>
</feature>
<evidence type="ECO:0000259" key="10">
    <source>
        <dbReference type="Pfam" id="PF13231"/>
    </source>
</evidence>
<evidence type="ECO:0000256" key="1">
    <source>
        <dbReference type="ARBA" id="ARBA00004651"/>
    </source>
</evidence>
<feature type="transmembrane region" description="Helical" evidence="9">
    <location>
        <begin position="335"/>
        <end position="354"/>
    </location>
</feature>
<feature type="transmembrane region" description="Helical" evidence="9">
    <location>
        <begin position="135"/>
        <end position="164"/>
    </location>
</feature>
<evidence type="ECO:0000256" key="2">
    <source>
        <dbReference type="ARBA" id="ARBA00022475"/>
    </source>
</evidence>
<accession>A0ABT6FAJ9</accession>
<feature type="transmembrane region" description="Helical" evidence="9">
    <location>
        <begin position="280"/>
        <end position="304"/>
    </location>
</feature>
<organism evidence="11 12">
    <name type="scientific">Paludisphaera mucosa</name>
    <dbReference type="NCBI Taxonomy" id="3030827"/>
    <lineage>
        <taxon>Bacteria</taxon>
        <taxon>Pseudomonadati</taxon>
        <taxon>Planctomycetota</taxon>
        <taxon>Planctomycetia</taxon>
        <taxon>Isosphaerales</taxon>
        <taxon>Isosphaeraceae</taxon>
        <taxon>Paludisphaera</taxon>
    </lineage>
</organism>
<evidence type="ECO:0000256" key="6">
    <source>
        <dbReference type="ARBA" id="ARBA00022989"/>
    </source>
</evidence>
<keyword evidence="4" id="KW-0808">Transferase</keyword>
<dbReference type="Pfam" id="PF13231">
    <property type="entry name" value="PMT_2"/>
    <property type="match status" value="1"/>
</dbReference>
<keyword evidence="7 9" id="KW-0472">Membrane</keyword>
<feature type="transmembrane region" description="Helical" evidence="9">
    <location>
        <begin position="430"/>
        <end position="449"/>
    </location>
</feature>
<dbReference type="Proteomes" id="UP001216907">
    <property type="component" value="Unassembled WGS sequence"/>
</dbReference>
<dbReference type="InterPro" id="IPR038731">
    <property type="entry name" value="RgtA/B/C-like"/>
</dbReference>
<comment type="caution">
    <text evidence="11">The sequence shown here is derived from an EMBL/GenBank/DDBJ whole genome shotgun (WGS) entry which is preliminary data.</text>
</comment>
<dbReference type="EMBL" id="JARRAG010000002">
    <property type="protein sequence ID" value="MDG3004602.1"/>
    <property type="molecule type" value="Genomic_DNA"/>
</dbReference>
<keyword evidence="2" id="KW-1003">Cell membrane</keyword>
<keyword evidence="12" id="KW-1185">Reference proteome</keyword>
<name>A0ABT6FAJ9_9BACT</name>
<comment type="subcellular location">
    <subcellularLocation>
        <location evidence="1">Cell membrane</location>
        <topology evidence="1">Multi-pass membrane protein</topology>
    </subcellularLocation>
</comment>
<evidence type="ECO:0000256" key="7">
    <source>
        <dbReference type="ARBA" id="ARBA00023136"/>
    </source>
</evidence>
<feature type="transmembrane region" description="Helical" evidence="9">
    <location>
        <begin position="311"/>
        <end position="329"/>
    </location>
</feature>
<feature type="domain" description="Glycosyltransferase RgtA/B/C/D-like" evidence="10">
    <location>
        <begin position="82"/>
        <end position="242"/>
    </location>
</feature>
<keyword evidence="3" id="KW-0328">Glycosyltransferase</keyword>
<evidence type="ECO:0000313" key="12">
    <source>
        <dbReference type="Proteomes" id="UP001216907"/>
    </source>
</evidence>
<evidence type="ECO:0000256" key="5">
    <source>
        <dbReference type="ARBA" id="ARBA00022692"/>
    </source>
</evidence>
<sequence>MSSAPPADEAARQKGPPPSRDRRSPLREALMIGLLALTLNLVGNGRVSLWDRDEPRYAGATREMRASGDWVHPTFNAEPRYHKPILIYWLMLAGTALGGDGPFGARLVSAVMGTATVILAWGWTRRVLGARAGRLAGLVLATMPLMVAESKLCTTDATLAFFYVGCQLALWELWTRPSRGAAAAFWALLGLAVLTKSPAAPVLLVASVGVAWLCGGPSPFVYARRLHWRWGLPLFLAIVVPWNVAILIRSGGAYFDVAVGYHIVQRATQGLEEHGGFPGYYVVLGMATLLPWSALLPAALASAWSRRRETAAAGFLIGWAIGPLILLELVRTKLIHYYLPAVPALAVLVAWLLVRVLESPIALTSDRLVRLAGRVIGGVAATMAIGLAAAAVAVLPAPMRAPALTVAAIAAAGAVYLLRESAARRPRNALYGVVACTAAMEVVVAGWGLPAAEPYRASSLVGRRLAALEVTTGAAPALCTFKPPGAVYALGHPAPILKSRKDFLEHLARCGRFLMPLTPHELKLLQDDPAFDVQVHETVEGLSIEKVRNEILHLSVVRPAPESAPEVARPDSDELAR</sequence>
<keyword evidence="5 9" id="KW-0812">Transmembrane</keyword>
<feature type="transmembrane region" description="Helical" evidence="9">
    <location>
        <begin position="184"/>
        <end position="214"/>
    </location>
</feature>
<dbReference type="PANTHER" id="PTHR33908:SF3">
    <property type="entry name" value="UNDECAPRENYL PHOSPHATE-ALPHA-4-AMINO-4-DEOXY-L-ARABINOSE ARABINOSYL TRANSFERASE"/>
    <property type="match status" value="1"/>
</dbReference>
<evidence type="ECO:0000313" key="11">
    <source>
        <dbReference type="EMBL" id="MDG3004602.1"/>
    </source>
</evidence>
<feature type="transmembrane region" description="Helical" evidence="9">
    <location>
        <begin position="375"/>
        <end position="395"/>
    </location>
</feature>
<feature type="transmembrane region" description="Helical" evidence="9">
    <location>
        <begin position="226"/>
        <end position="248"/>
    </location>
</feature>
<evidence type="ECO:0000256" key="3">
    <source>
        <dbReference type="ARBA" id="ARBA00022676"/>
    </source>
</evidence>
<dbReference type="InterPro" id="IPR050297">
    <property type="entry name" value="LipidA_mod_glycosyltrf_83"/>
</dbReference>
<dbReference type="PANTHER" id="PTHR33908">
    <property type="entry name" value="MANNOSYLTRANSFERASE YKCB-RELATED"/>
    <property type="match status" value="1"/>
</dbReference>
<evidence type="ECO:0000256" key="8">
    <source>
        <dbReference type="SAM" id="MobiDB-lite"/>
    </source>
</evidence>
<proteinExistence type="predicted"/>
<feature type="transmembrane region" description="Helical" evidence="9">
    <location>
        <begin position="103"/>
        <end position="123"/>
    </location>
</feature>
<evidence type="ECO:0000256" key="4">
    <source>
        <dbReference type="ARBA" id="ARBA00022679"/>
    </source>
</evidence>